<accession>A0A291QTV4</accession>
<evidence type="ECO:0000259" key="10">
    <source>
        <dbReference type="PROSITE" id="PS50263"/>
    </source>
</evidence>
<dbReference type="Gene3D" id="3.60.110.10">
    <property type="entry name" value="Carbon-nitrogen hydrolase"/>
    <property type="match status" value="1"/>
</dbReference>
<evidence type="ECO:0000256" key="8">
    <source>
        <dbReference type="ARBA" id="ARBA00023315"/>
    </source>
</evidence>
<dbReference type="Pfam" id="PF20154">
    <property type="entry name" value="LNT_N"/>
    <property type="match status" value="1"/>
</dbReference>
<feature type="domain" description="CN hydrolase" evidence="10">
    <location>
        <begin position="223"/>
        <end position="498"/>
    </location>
</feature>
<comment type="similarity">
    <text evidence="2 9">Belongs to the CN hydrolase family. Apolipoprotein N-acyltransferase subfamily.</text>
</comment>
<feature type="transmembrane region" description="Helical" evidence="9">
    <location>
        <begin position="56"/>
        <end position="75"/>
    </location>
</feature>
<dbReference type="PROSITE" id="PS50263">
    <property type="entry name" value="CN_HYDROLASE"/>
    <property type="match status" value="1"/>
</dbReference>
<protein>
    <recommendedName>
        <fullName evidence="9">Apolipoprotein N-acyltransferase</fullName>
        <shortName evidence="9">ALP N-acyltransferase</shortName>
        <ecNumber evidence="9">2.3.1.269</ecNumber>
    </recommendedName>
</protein>
<dbReference type="GO" id="GO:0042158">
    <property type="term" value="P:lipoprotein biosynthetic process"/>
    <property type="evidence" value="ECO:0007669"/>
    <property type="project" value="UniProtKB-UniRule"/>
</dbReference>
<dbReference type="InterPro" id="IPR004563">
    <property type="entry name" value="Apolipo_AcylTrfase"/>
</dbReference>
<evidence type="ECO:0000256" key="7">
    <source>
        <dbReference type="ARBA" id="ARBA00023136"/>
    </source>
</evidence>
<dbReference type="EMBL" id="CP023777">
    <property type="protein sequence ID" value="ATL47312.1"/>
    <property type="molecule type" value="Genomic_DNA"/>
</dbReference>
<keyword evidence="7 9" id="KW-0472">Membrane</keyword>
<dbReference type="KEGG" id="cbae:COR50_09075"/>
<comment type="subcellular location">
    <subcellularLocation>
        <location evidence="1 9">Cell membrane</location>
        <topology evidence="1 9">Multi-pass membrane protein</topology>
    </subcellularLocation>
</comment>
<evidence type="ECO:0000256" key="2">
    <source>
        <dbReference type="ARBA" id="ARBA00010065"/>
    </source>
</evidence>
<evidence type="ECO:0000313" key="12">
    <source>
        <dbReference type="Proteomes" id="UP000220133"/>
    </source>
</evidence>
<dbReference type="CDD" id="cd07571">
    <property type="entry name" value="ALP_N-acyl_transferase"/>
    <property type="match status" value="1"/>
</dbReference>
<dbReference type="InterPro" id="IPR045378">
    <property type="entry name" value="LNT_N"/>
</dbReference>
<proteinExistence type="inferred from homology"/>
<dbReference type="PANTHER" id="PTHR38686:SF1">
    <property type="entry name" value="APOLIPOPROTEIN N-ACYLTRANSFERASE"/>
    <property type="match status" value="1"/>
</dbReference>
<dbReference type="GO" id="GO:0005886">
    <property type="term" value="C:plasma membrane"/>
    <property type="evidence" value="ECO:0007669"/>
    <property type="project" value="UniProtKB-SubCell"/>
</dbReference>
<evidence type="ECO:0000256" key="6">
    <source>
        <dbReference type="ARBA" id="ARBA00022989"/>
    </source>
</evidence>
<evidence type="ECO:0000256" key="1">
    <source>
        <dbReference type="ARBA" id="ARBA00004651"/>
    </source>
</evidence>
<feature type="transmembrane region" description="Helical" evidence="9">
    <location>
        <begin position="162"/>
        <end position="181"/>
    </location>
</feature>
<comment type="pathway">
    <text evidence="9">Protein modification; lipoprotein biosynthesis (N-acyl transfer).</text>
</comment>
<keyword evidence="5 9" id="KW-0812">Transmembrane</keyword>
<dbReference type="Proteomes" id="UP000220133">
    <property type="component" value="Chromosome"/>
</dbReference>
<keyword evidence="12" id="KW-1185">Reference proteome</keyword>
<dbReference type="InterPro" id="IPR036526">
    <property type="entry name" value="C-N_Hydrolase_sf"/>
</dbReference>
<dbReference type="SUPFAM" id="SSF56317">
    <property type="entry name" value="Carbon-nitrogen hydrolase"/>
    <property type="match status" value="1"/>
</dbReference>
<dbReference type="GO" id="GO:0016410">
    <property type="term" value="F:N-acyltransferase activity"/>
    <property type="evidence" value="ECO:0007669"/>
    <property type="project" value="UniProtKB-UniRule"/>
</dbReference>
<feature type="transmembrane region" description="Helical" evidence="9">
    <location>
        <begin position="32"/>
        <end position="49"/>
    </location>
</feature>
<dbReference type="OrthoDB" id="9804277at2"/>
<evidence type="ECO:0000256" key="9">
    <source>
        <dbReference type="HAMAP-Rule" id="MF_01148"/>
    </source>
</evidence>
<dbReference type="Pfam" id="PF00795">
    <property type="entry name" value="CN_hydrolase"/>
    <property type="match status" value="1"/>
</dbReference>
<keyword evidence="11" id="KW-0449">Lipoprotein</keyword>
<dbReference type="PANTHER" id="PTHR38686">
    <property type="entry name" value="APOLIPOPROTEIN N-ACYLTRANSFERASE"/>
    <property type="match status" value="1"/>
</dbReference>
<keyword evidence="8 9" id="KW-0012">Acyltransferase</keyword>
<comment type="catalytic activity">
    <reaction evidence="9">
        <text>N-terminal S-1,2-diacyl-sn-glyceryl-L-cysteinyl-[lipoprotein] + a glycerophospholipid = N-acyl-S-1,2-diacyl-sn-glyceryl-L-cysteinyl-[lipoprotein] + a 2-acyl-sn-glycero-3-phospholipid + H(+)</text>
        <dbReference type="Rhea" id="RHEA:48228"/>
        <dbReference type="Rhea" id="RHEA-COMP:14681"/>
        <dbReference type="Rhea" id="RHEA-COMP:14684"/>
        <dbReference type="ChEBI" id="CHEBI:15378"/>
        <dbReference type="ChEBI" id="CHEBI:136912"/>
        <dbReference type="ChEBI" id="CHEBI:140656"/>
        <dbReference type="ChEBI" id="CHEBI:140657"/>
        <dbReference type="ChEBI" id="CHEBI:140660"/>
        <dbReference type="EC" id="2.3.1.269"/>
    </reaction>
</comment>
<dbReference type="EC" id="2.3.1.269" evidence="9"/>
<feature type="transmembrane region" description="Helical" evidence="9">
    <location>
        <begin position="511"/>
        <end position="529"/>
    </location>
</feature>
<evidence type="ECO:0000256" key="3">
    <source>
        <dbReference type="ARBA" id="ARBA00022475"/>
    </source>
</evidence>
<evidence type="ECO:0000256" key="4">
    <source>
        <dbReference type="ARBA" id="ARBA00022679"/>
    </source>
</evidence>
<keyword evidence="4 9" id="KW-0808">Transferase</keyword>
<feature type="transmembrane region" description="Helical" evidence="9">
    <location>
        <begin position="81"/>
        <end position="100"/>
    </location>
</feature>
<feature type="transmembrane region" description="Helical" evidence="9">
    <location>
        <begin position="112"/>
        <end position="129"/>
    </location>
</feature>
<dbReference type="UniPathway" id="UPA00666"/>
<feature type="transmembrane region" description="Helical" evidence="9">
    <location>
        <begin position="193"/>
        <end position="213"/>
    </location>
</feature>
<evidence type="ECO:0000256" key="5">
    <source>
        <dbReference type="ARBA" id="ARBA00022692"/>
    </source>
</evidence>
<dbReference type="NCBIfam" id="TIGR00546">
    <property type="entry name" value="lnt"/>
    <property type="match status" value="1"/>
</dbReference>
<dbReference type="RefSeq" id="WP_098193694.1">
    <property type="nucleotide sequence ID" value="NZ_CP023777.1"/>
</dbReference>
<name>A0A291QTV4_9BACT</name>
<comment type="function">
    <text evidence="9">Catalyzes the phospholipid dependent N-acylation of the N-terminal cysteine of apolipoprotein, the last step in lipoprotein maturation.</text>
</comment>
<evidence type="ECO:0000313" key="11">
    <source>
        <dbReference type="EMBL" id="ATL47312.1"/>
    </source>
</evidence>
<dbReference type="InterPro" id="IPR003010">
    <property type="entry name" value="C-N_Hydrolase"/>
</dbReference>
<reference evidence="11 12" key="1">
    <citation type="submission" date="2017-10" db="EMBL/GenBank/DDBJ databases">
        <title>Paenichitinophaga pekingensis gen. nov., sp. nov., isolated from activated sludge.</title>
        <authorList>
            <person name="Jin D."/>
            <person name="Kong X."/>
            <person name="Deng Y."/>
            <person name="Bai Z."/>
        </authorList>
    </citation>
    <scope>NUCLEOTIDE SEQUENCE [LARGE SCALE GENOMIC DNA]</scope>
    <source>
        <strain evidence="11 12">13</strain>
    </source>
</reference>
<dbReference type="AlphaFoldDB" id="A0A291QTV4"/>
<organism evidence="11 12">
    <name type="scientific">Chitinophaga caeni</name>
    <dbReference type="NCBI Taxonomy" id="2029983"/>
    <lineage>
        <taxon>Bacteria</taxon>
        <taxon>Pseudomonadati</taxon>
        <taxon>Bacteroidota</taxon>
        <taxon>Chitinophagia</taxon>
        <taxon>Chitinophagales</taxon>
        <taxon>Chitinophagaceae</taxon>
        <taxon>Chitinophaga</taxon>
    </lineage>
</organism>
<gene>
    <name evidence="9 11" type="primary">lnt</name>
    <name evidence="11" type="ORF">COR50_09075</name>
</gene>
<dbReference type="HAMAP" id="MF_01148">
    <property type="entry name" value="Lnt"/>
    <property type="match status" value="1"/>
</dbReference>
<sequence>MKTSIPSKIQYLLLSILSGLLLWASWPTSPLTFLIFIAFIPIIILAERIEKVATYALLTFLSLLVWNVGTTWWVGNTPVPASGVFANIFNSMLMLFPLLAFRGTLHRFGKPVGYLSLVVYWLTFEHIHYNWELSWPWLTVGNVFAMHPNWIQWYEYTGSSGGTLWVLLVNILIYRAVLYAFTDQKVKKKLLQFIVPAAIISIPILLGPSLRFIGTFILKARSIEVVIVQPNIDPYDEKFDAGSSLEQLNHLLELTSRKITSNTRYIIWPETALFTTSVQENRINQTLELRSIRNFLQSYPDATIITGAVTYKFYTAGEEIPSTSRVTENGDHYDVFNSALQIDTSQAVQIYHKSKLVPGVELIPYLRYFSFLKDLALDFGGITGSYGRNGGVPFFSNPKYDINTLPLICYESVYSEYVAETVRKGPNFIAIITNDGWWGDTQGYKQHLQYARIRAIETRRWIARSANTGSSAFISPSGAIIDPQPYWQASVISYNLKTLPFQTFYVKYGDYLAKISVLITLALLVYSIVHRIIQRRKHV</sequence>
<keyword evidence="6 9" id="KW-1133">Transmembrane helix</keyword>
<keyword evidence="3 9" id="KW-1003">Cell membrane</keyword>